<dbReference type="GO" id="GO:0006396">
    <property type="term" value="P:RNA processing"/>
    <property type="evidence" value="ECO:0007669"/>
    <property type="project" value="InterPro"/>
</dbReference>
<keyword evidence="2" id="KW-0808">Transferase</keyword>
<dbReference type="Gene3D" id="3.40.1280.10">
    <property type="match status" value="1"/>
</dbReference>
<evidence type="ECO:0000259" key="3">
    <source>
        <dbReference type="Pfam" id="PF00588"/>
    </source>
</evidence>
<evidence type="ECO:0000256" key="2">
    <source>
        <dbReference type="ARBA" id="ARBA00022679"/>
    </source>
</evidence>
<dbReference type="PANTHER" id="PTHR46429">
    <property type="entry name" value="23S RRNA (GUANOSINE-2'-O-)-METHYLTRANSFERASE RLMB"/>
    <property type="match status" value="1"/>
</dbReference>
<accession>D5RP56</accession>
<evidence type="ECO:0000313" key="4">
    <source>
        <dbReference type="EMBL" id="EFH10912.1"/>
    </source>
</evidence>
<dbReference type="InterPro" id="IPR001537">
    <property type="entry name" value="SpoU_MeTrfase"/>
</dbReference>
<feature type="domain" description="tRNA/rRNA methyltransferase SpoU type" evidence="3">
    <location>
        <begin position="4"/>
        <end position="66"/>
    </location>
</feature>
<dbReference type="AlphaFoldDB" id="D5RP56"/>
<comment type="caution">
    <text evidence="4">The sequence shown here is derived from an EMBL/GenBank/DDBJ whole genome shotgun (WGS) entry which is preliminary data.</text>
</comment>
<protein>
    <recommendedName>
        <fullName evidence="3">tRNA/rRNA methyltransferase SpoU type domain-containing protein</fullName>
    </recommendedName>
</protein>
<keyword evidence="5" id="KW-1185">Reference proteome</keyword>
<dbReference type="GO" id="GO:0003723">
    <property type="term" value="F:RNA binding"/>
    <property type="evidence" value="ECO:0007669"/>
    <property type="project" value="InterPro"/>
</dbReference>
<dbReference type="PANTHER" id="PTHR46429:SF1">
    <property type="entry name" value="23S RRNA (GUANOSINE-2'-O-)-METHYLTRANSFERASE RLMB"/>
    <property type="match status" value="1"/>
</dbReference>
<dbReference type="InterPro" id="IPR029026">
    <property type="entry name" value="tRNA_m1G_MTases_N"/>
</dbReference>
<evidence type="ECO:0000313" key="5">
    <source>
        <dbReference type="Proteomes" id="UP000005324"/>
    </source>
</evidence>
<keyword evidence="1" id="KW-0489">Methyltransferase</keyword>
<sequence length="77" mass="7598">TVAAVARGGVAPEALPRDRPIVLVMGNEEQGLPEASIAACAARVTLPGSGAVESLNVSVAAAVLMHALVVSPRATGL</sequence>
<dbReference type="EMBL" id="ADVL01000613">
    <property type="protein sequence ID" value="EFH10912.1"/>
    <property type="molecule type" value="Genomic_DNA"/>
</dbReference>
<dbReference type="GO" id="GO:0008173">
    <property type="term" value="F:RNA methyltransferase activity"/>
    <property type="evidence" value="ECO:0007669"/>
    <property type="project" value="InterPro"/>
</dbReference>
<name>D5RP56_9PROT</name>
<dbReference type="InterPro" id="IPR004441">
    <property type="entry name" value="rRNA_MeTrfase_TrmH"/>
</dbReference>
<dbReference type="SUPFAM" id="SSF75217">
    <property type="entry name" value="alpha/beta knot"/>
    <property type="match status" value="1"/>
</dbReference>
<proteinExistence type="predicted"/>
<reference evidence="4 5" key="1">
    <citation type="submission" date="2010-04" db="EMBL/GenBank/DDBJ databases">
        <authorList>
            <person name="Qin X."/>
            <person name="Bachman B."/>
            <person name="Battles P."/>
            <person name="Bell A."/>
            <person name="Bess C."/>
            <person name="Bickham C."/>
            <person name="Chaboub L."/>
            <person name="Chen D."/>
            <person name="Coyle M."/>
            <person name="Deiros D.R."/>
            <person name="Dinh H."/>
            <person name="Forbes L."/>
            <person name="Fowler G."/>
            <person name="Francisco L."/>
            <person name="Fu Q."/>
            <person name="Gubbala S."/>
            <person name="Hale W."/>
            <person name="Han Y."/>
            <person name="Hemphill L."/>
            <person name="Highlander S.K."/>
            <person name="Hirani K."/>
            <person name="Hogues M."/>
            <person name="Jackson L."/>
            <person name="Jakkamsetti A."/>
            <person name="Javaid M."/>
            <person name="Jiang H."/>
            <person name="Korchina V."/>
            <person name="Kovar C."/>
            <person name="Lara F."/>
            <person name="Lee S."/>
            <person name="Mata R."/>
            <person name="Mathew T."/>
            <person name="Moen C."/>
            <person name="Morales K."/>
            <person name="Munidasa M."/>
            <person name="Nazareth L."/>
            <person name="Ngo R."/>
            <person name="Nguyen L."/>
            <person name="Okwuonu G."/>
            <person name="Ongeri F."/>
            <person name="Patil S."/>
            <person name="Petrosino J."/>
            <person name="Pham C."/>
            <person name="Pham P."/>
            <person name="Pu L.-L."/>
            <person name="Puazo M."/>
            <person name="Raj R."/>
            <person name="Reid J."/>
            <person name="Rouhana J."/>
            <person name="Saada N."/>
            <person name="Shang Y."/>
            <person name="Simmons D."/>
            <person name="Thornton R."/>
            <person name="Warren J."/>
            <person name="Weissenberger G."/>
            <person name="Zhang J."/>
            <person name="Zhang L."/>
            <person name="Zhou C."/>
            <person name="Zhu D."/>
            <person name="Muzny D."/>
            <person name="Worley K."/>
            <person name="Gibbs R."/>
        </authorList>
    </citation>
    <scope>NUCLEOTIDE SEQUENCE [LARGE SCALE GENOMIC DNA]</scope>
    <source>
        <strain evidence="4 5">ATCC 49957</strain>
    </source>
</reference>
<dbReference type="RefSeq" id="WP_007005836.1">
    <property type="nucleotide sequence ID" value="NZ_GG770792.1"/>
</dbReference>
<dbReference type="HOGENOM" id="CLU_2627921_0_0_5"/>
<dbReference type="GO" id="GO:0005829">
    <property type="term" value="C:cytosol"/>
    <property type="evidence" value="ECO:0007669"/>
    <property type="project" value="TreeGrafter"/>
</dbReference>
<dbReference type="InterPro" id="IPR029028">
    <property type="entry name" value="Alpha/beta_knot_MTases"/>
</dbReference>
<dbReference type="GO" id="GO:0032259">
    <property type="term" value="P:methylation"/>
    <property type="evidence" value="ECO:0007669"/>
    <property type="project" value="UniProtKB-KW"/>
</dbReference>
<feature type="non-terminal residue" evidence="4">
    <location>
        <position position="1"/>
    </location>
</feature>
<dbReference type="Proteomes" id="UP000005324">
    <property type="component" value="Unassembled WGS sequence"/>
</dbReference>
<evidence type="ECO:0000256" key="1">
    <source>
        <dbReference type="ARBA" id="ARBA00022603"/>
    </source>
</evidence>
<dbReference type="Pfam" id="PF00588">
    <property type="entry name" value="SpoU_methylase"/>
    <property type="match status" value="1"/>
</dbReference>
<organism evidence="4 5">
    <name type="scientific">Pseudoroseomonas cervicalis ATCC 49957</name>
    <dbReference type="NCBI Taxonomy" id="525371"/>
    <lineage>
        <taxon>Bacteria</taxon>
        <taxon>Pseudomonadati</taxon>
        <taxon>Pseudomonadota</taxon>
        <taxon>Alphaproteobacteria</taxon>
        <taxon>Acetobacterales</taxon>
        <taxon>Roseomonadaceae</taxon>
        <taxon>Roseomonas</taxon>
    </lineage>
</organism>
<gene>
    <name evidence="4" type="ORF">HMPREF0731_2867</name>
</gene>